<reference evidence="1" key="1">
    <citation type="journal article" date="2021" name="J Fungi (Basel)">
        <title>Virulence traits and population genomics of the black yeast Aureobasidium melanogenum.</title>
        <authorList>
            <person name="Cernosa A."/>
            <person name="Sun X."/>
            <person name="Gostincar C."/>
            <person name="Fang C."/>
            <person name="Gunde-Cimerman N."/>
            <person name="Song Z."/>
        </authorList>
    </citation>
    <scope>NUCLEOTIDE SEQUENCE</scope>
    <source>
        <strain evidence="1">EXF-8016</strain>
    </source>
</reference>
<sequence>MACQQTLRGREHRTFPPVRAKSVNHTGLALYHDLSGTCKRRCACDKGPFQDMLHRHVTSNCRQQHKSFHGTSAPTRVFITQNVGTKQPWQFVIGWTTPSVAWWRQPPISLVTLQIGACFFLRQPLPSKHSTPLLESYFSSAIMSADKYTVFNHSRSLELHSTART</sequence>
<evidence type="ECO:0000313" key="2">
    <source>
        <dbReference type="Proteomes" id="UP000767238"/>
    </source>
</evidence>
<proteinExistence type="predicted"/>
<accession>A0A9P8KA87</accession>
<protein>
    <submittedName>
        <fullName evidence="1">Uncharacterized protein</fullName>
    </submittedName>
</protein>
<name>A0A9P8KA87_AURME</name>
<reference evidence="1" key="2">
    <citation type="submission" date="2021-08" db="EMBL/GenBank/DDBJ databases">
        <authorList>
            <person name="Gostincar C."/>
            <person name="Sun X."/>
            <person name="Song Z."/>
            <person name="Gunde-Cimerman N."/>
        </authorList>
    </citation>
    <scope>NUCLEOTIDE SEQUENCE</scope>
    <source>
        <strain evidence="1">EXF-8016</strain>
    </source>
</reference>
<dbReference type="Proteomes" id="UP000767238">
    <property type="component" value="Unassembled WGS sequence"/>
</dbReference>
<organism evidence="1 2">
    <name type="scientific">Aureobasidium melanogenum</name>
    <name type="common">Aureobasidium pullulans var. melanogenum</name>
    <dbReference type="NCBI Taxonomy" id="46634"/>
    <lineage>
        <taxon>Eukaryota</taxon>
        <taxon>Fungi</taxon>
        <taxon>Dikarya</taxon>
        <taxon>Ascomycota</taxon>
        <taxon>Pezizomycotina</taxon>
        <taxon>Dothideomycetes</taxon>
        <taxon>Dothideomycetidae</taxon>
        <taxon>Dothideales</taxon>
        <taxon>Saccotheciaceae</taxon>
        <taxon>Aureobasidium</taxon>
    </lineage>
</organism>
<evidence type="ECO:0000313" key="1">
    <source>
        <dbReference type="EMBL" id="KAH0237696.1"/>
    </source>
</evidence>
<dbReference type="AlphaFoldDB" id="A0A9P8KA87"/>
<dbReference type="EMBL" id="JAHFYH010000001">
    <property type="protein sequence ID" value="KAH0237696.1"/>
    <property type="molecule type" value="Genomic_DNA"/>
</dbReference>
<gene>
    <name evidence="1" type="ORF">KCV03_g378</name>
</gene>
<feature type="non-terminal residue" evidence="1">
    <location>
        <position position="165"/>
    </location>
</feature>
<comment type="caution">
    <text evidence="1">The sequence shown here is derived from an EMBL/GenBank/DDBJ whole genome shotgun (WGS) entry which is preliminary data.</text>
</comment>